<comment type="subcellular location">
    <subcellularLocation>
        <location evidence="1">Endoplasmic reticulum membrane</location>
        <topology evidence="1">Peripheral membrane protein</topology>
        <orientation evidence="1">Cytoplasmic side</orientation>
    </subcellularLocation>
</comment>
<keyword evidence="12" id="KW-1185">Reference proteome</keyword>
<feature type="region of interest" description="Disordered" evidence="8">
    <location>
        <begin position="1309"/>
        <end position="1477"/>
    </location>
</feature>
<feature type="compositionally biased region" description="Low complexity" evidence="8">
    <location>
        <begin position="1555"/>
        <end position="1567"/>
    </location>
</feature>
<dbReference type="PANTHER" id="PTHR13402">
    <property type="entry name" value="RGPR-RELATED"/>
    <property type="match status" value="1"/>
</dbReference>
<evidence type="ECO:0000256" key="7">
    <source>
        <dbReference type="RuleBase" id="RU364101"/>
    </source>
</evidence>
<feature type="region of interest" description="Disordered" evidence="8">
    <location>
        <begin position="1491"/>
        <end position="1589"/>
    </location>
</feature>
<feature type="compositionally biased region" description="Polar residues" evidence="8">
    <location>
        <begin position="457"/>
        <end position="483"/>
    </location>
</feature>
<dbReference type="Proteomes" id="UP000054217">
    <property type="component" value="Unassembled WGS sequence"/>
</dbReference>
<feature type="compositionally biased region" description="Polar residues" evidence="8">
    <location>
        <begin position="670"/>
        <end position="681"/>
    </location>
</feature>
<feature type="compositionally biased region" description="Polar residues" evidence="8">
    <location>
        <begin position="404"/>
        <end position="440"/>
    </location>
</feature>
<evidence type="ECO:0000256" key="3">
    <source>
        <dbReference type="ARBA" id="ARBA00022448"/>
    </source>
</evidence>
<dbReference type="OrthoDB" id="8918678at2759"/>
<evidence type="ECO:0000313" key="12">
    <source>
        <dbReference type="Proteomes" id="UP000054217"/>
    </source>
</evidence>
<feature type="compositionally biased region" description="Basic and acidic residues" evidence="8">
    <location>
        <begin position="444"/>
        <end position="454"/>
    </location>
</feature>
<dbReference type="GO" id="GO:0070971">
    <property type="term" value="C:endoplasmic reticulum exit site"/>
    <property type="evidence" value="ECO:0007669"/>
    <property type="project" value="TreeGrafter"/>
</dbReference>
<comment type="similarity">
    <text evidence="2 7">Belongs to the SEC16 family.</text>
</comment>
<feature type="domain" description="Sec16 Sec23-binding" evidence="9">
    <location>
        <begin position="969"/>
        <end position="1311"/>
    </location>
</feature>
<feature type="compositionally biased region" description="Pro residues" evidence="8">
    <location>
        <begin position="311"/>
        <end position="325"/>
    </location>
</feature>
<feature type="region of interest" description="Disordered" evidence="8">
    <location>
        <begin position="1"/>
        <end position="483"/>
    </location>
</feature>
<evidence type="ECO:0000256" key="5">
    <source>
        <dbReference type="ARBA" id="ARBA00022892"/>
    </source>
</evidence>
<accession>A0A0C3PVS9</accession>
<dbReference type="GO" id="GO:0007030">
    <property type="term" value="P:Golgi organization"/>
    <property type="evidence" value="ECO:0007669"/>
    <property type="project" value="TreeGrafter"/>
</dbReference>
<feature type="compositionally biased region" description="Pro residues" evidence="8">
    <location>
        <begin position="152"/>
        <end position="168"/>
    </location>
</feature>
<feature type="compositionally biased region" description="Low complexity" evidence="8">
    <location>
        <begin position="652"/>
        <end position="661"/>
    </location>
</feature>
<feature type="region of interest" description="Disordered" evidence="8">
    <location>
        <begin position="640"/>
        <end position="685"/>
    </location>
</feature>
<dbReference type="Pfam" id="PF12931">
    <property type="entry name" value="TPR_Sec16"/>
    <property type="match status" value="1"/>
</dbReference>
<feature type="compositionally biased region" description="Polar residues" evidence="8">
    <location>
        <begin position="532"/>
        <end position="548"/>
    </location>
</feature>
<evidence type="ECO:0000256" key="6">
    <source>
        <dbReference type="ARBA" id="ARBA00024687"/>
    </source>
</evidence>
<evidence type="ECO:0000259" key="9">
    <source>
        <dbReference type="Pfam" id="PF12931"/>
    </source>
</evidence>
<dbReference type="InterPro" id="IPR024340">
    <property type="entry name" value="Sec16_CCD"/>
</dbReference>
<name>A0A0C3PVS9_PISTI</name>
<dbReference type="EMBL" id="KN831946">
    <property type="protein sequence ID" value="KIO13381.1"/>
    <property type="molecule type" value="Genomic_DNA"/>
</dbReference>
<feature type="region of interest" description="Disordered" evidence="8">
    <location>
        <begin position="519"/>
        <end position="566"/>
    </location>
</feature>
<dbReference type="HOGENOM" id="CLU_001760_0_0_1"/>
<feature type="compositionally biased region" description="Low complexity" evidence="8">
    <location>
        <begin position="213"/>
        <end position="222"/>
    </location>
</feature>
<evidence type="ECO:0000256" key="2">
    <source>
        <dbReference type="ARBA" id="ARBA00005927"/>
    </source>
</evidence>
<keyword evidence="4 7" id="KW-0256">Endoplasmic reticulum</keyword>
<organism evidence="11 12">
    <name type="scientific">Pisolithus tinctorius Marx 270</name>
    <dbReference type="NCBI Taxonomy" id="870435"/>
    <lineage>
        <taxon>Eukaryota</taxon>
        <taxon>Fungi</taxon>
        <taxon>Dikarya</taxon>
        <taxon>Basidiomycota</taxon>
        <taxon>Agaricomycotina</taxon>
        <taxon>Agaricomycetes</taxon>
        <taxon>Agaricomycetidae</taxon>
        <taxon>Boletales</taxon>
        <taxon>Sclerodermatineae</taxon>
        <taxon>Pisolithaceae</taxon>
        <taxon>Pisolithus</taxon>
    </lineage>
</organism>
<feature type="compositionally biased region" description="Polar residues" evidence="8">
    <location>
        <begin position="86"/>
        <end position="115"/>
    </location>
</feature>
<dbReference type="Pfam" id="PF12932">
    <property type="entry name" value="Sec16"/>
    <property type="match status" value="1"/>
</dbReference>
<feature type="compositionally biased region" description="Low complexity" evidence="8">
    <location>
        <begin position="1315"/>
        <end position="1344"/>
    </location>
</feature>
<dbReference type="GO" id="GO:0070973">
    <property type="term" value="P:protein localization to endoplasmic reticulum exit site"/>
    <property type="evidence" value="ECO:0007669"/>
    <property type="project" value="TreeGrafter"/>
</dbReference>
<dbReference type="GO" id="GO:0016192">
    <property type="term" value="P:vesicle-mediated transport"/>
    <property type="evidence" value="ECO:0007669"/>
    <property type="project" value="UniProtKB-KW"/>
</dbReference>
<feature type="domain" description="Sec16 central conserved" evidence="10">
    <location>
        <begin position="762"/>
        <end position="896"/>
    </location>
</feature>
<feature type="compositionally biased region" description="Low complexity" evidence="8">
    <location>
        <begin position="549"/>
        <end position="562"/>
    </location>
</feature>
<feature type="compositionally biased region" description="Low complexity" evidence="8">
    <location>
        <begin position="1641"/>
        <end position="1652"/>
    </location>
</feature>
<feature type="compositionally biased region" description="Polar residues" evidence="8">
    <location>
        <begin position="40"/>
        <end position="56"/>
    </location>
</feature>
<evidence type="ECO:0000259" key="10">
    <source>
        <dbReference type="Pfam" id="PF12932"/>
    </source>
</evidence>
<keyword evidence="7" id="KW-0653">Protein transport</keyword>
<feature type="compositionally biased region" description="Pro residues" evidence="8">
    <location>
        <begin position="223"/>
        <end position="232"/>
    </location>
</feature>
<evidence type="ECO:0000256" key="4">
    <source>
        <dbReference type="ARBA" id="ARBA00022824"/>
    </source>
</evidence>
<keyword evidence="5 7" id="KW-0931">ER-Golgi transport</keyword>
<feature type="region of interest" description="Disordered" evidence="8">
    <location>
        <begin position="1622"/>
        <end position="1721"/>
    </location>
</feature>
<proteinExistence type="inferred from homology"/>
<reference evidence="11 12" key="1">
    <citation type="submission" date="2014-04" db="EMBL/GenBank/DDBJ databases">
        <authorList>
            <consortium name="DOE Joint Genome Institute"/>
            <person name="Kuo A."/>
            <person name="Kohler A."/>
            <person name="Costa M.D."/>
            <person name="Nagy L.G."/>
            <person name="Floudas D."/>
            <person name="Copeland A."/>
            <person name="Barry K.W."/>
            <person name="Cichocki N."/>
            <person name="Veneault-Fourrey C."/>
            <person name="LaButti K."/>
            <person name="Lindquist E.A."/>
            <person name="Lipzen A."/>
            <person name="Lundell T."/>
            <person name="Morin E."/>
            <person name="Murat C."/>
            <person name="Sun H."/>
            <person name="Tunlid A."/>
            <person name="Henrissat B."/>
            <person name="Grigoriev I.V."/>
            <person name="Hibbett D.S."/>
            <person name="Martin F."/>
            <person name="Nordberg H.P."/>
            <person name="Cantor M.N."/>
            <person name="Hua S.X."/>
        </authorList>
    </citation>
    <scope>NUCLEOTIDE SEQUENCE [LARGE SCALE GENOMIC DNA]</scope>
    <source>
        <strain evidence="11 12">Marx 270</strain>
    </source>
</reference>
<dbReference type="InterPro" id="IPR024298">
    <property type="entry name" value="Sec16_Sec23-bd"/>
</dbReference>
<comment type="function">
    <text evidence="6 7">Involved in the initiation of assembly of the COPII coat required for the formation of transport vesicles from the endoplasmic reticulum (ER) and the selection of cargo molecules. Also involved in autophagy.</text>
</comment>
<dbReference type="CDD" id="cd09233">
    <property type="entry name" value="ACE1-Sec16-like"/>
    <property type="match status" value="1"/>
</dbReference>
<feature type="compositionally biased region" description="Basic and acidic residues" evidence="8">
    <location>
        <begin position="1542"/>
        <end position="1552"/>
    </location>
</feature>
<dbReference type="GO" id="GO:0006914">
    <property type="term" value="P:autophagy"/>
    <property type="evidence" value="ECO:0007669"/>
    <property type="project" value="UniProtKB-KW"/>
</dbReference>
<evidence type="ECO:0000256" key="8">
    <source>
        <dbReference type="SAM" id="MobiDB-lite"/>
    </source>
</evidence>
<keyword evidence="7" id="KW-0072">Autophagy</keyword>
<keyword evidence="3 7" id="KW-0813">Transport</keyword>
<dbReference type="GO" id="GO:0005789">
    <property type="term" value="C:endoplasmic reticulum membrane"/>
    <property type="evidence" value="ECO:0007669"/>
    <property type="project" value="UniProtKB-SubCell"/>
</dbReference>
<feature type="compositionally biased region" description="Polar residues" evidence="8">
    <location>
        <begin position="1366"/>
        <end position="1376"/>
    </location>
</feature>
<gene>
    <name evidence="11" type="ORF">M404DRAFT_992947</name>
</gene>
<dbReference type="PANTHER" id="PTHR13402:SF6">
    <property type="entry name" value="SECRETORY 16, ISOFORM I"/>
    <property type="match status" value="1"/>
</dbReference>
<reference evidence="12" key="2">
    <citation type="submission" date="2015-01" db="EMBL/GenBank/DDBJ databases">
        <title>Evolutionary Origins and Diversification of the Mycorrhizal Mutualists.</title>
        <authorList>
            <consortium name="DOE Joint Genome Institute"/>
            <consortium name="Mycorrhizal Genomics Consortium"/>
            <person name="Kohler A."/>
            <person name="Kuo A."/>
            <person name="Nagy L.G."/>
            <person name="Floudas D."/>
            <person name="Copeland A."/>
            <person name="Barry K.W."/>
            <person name="Cichocki N."/>
            <person name="Veneault-Fourrey C."/>
            <person name="LaButti K."/>
            <person name="Lindquist E.A."/>
            <person name="Lipzen A."/>
            <person name="Lundell T."/>
            <person name="Morin E."/>
            <person name="Murat C."/>
            <person name="Riley R."/>
            <person name="Ohm R."/>
            <person name="Sun H."/>
            <person name="Tunlid A."/>
            <person name="Henrissat B."/>
            <person name="Grigoriev I.V."/>
            <person name="Hibbett D.S."/>
            <person name="Martin F."/>
        </authorList>
    </citation>
    <scope>NUCLEOTIDE SEQUENCE [LARGE SCALE GENOMIC DNA]</scope>
    <source>
        <strain evidence="12">Marx 270</strain>
    </source>
</reference>
<dbReference type="FunCoup" id="A0A0C3PVS9">
    <property type="interactions" value="43"/>
</dbReference>
<protein>
    <recommendedName>
        <fullName evidence="7">Protein transport protein sec16</fullName>
    </recommendedName>
</protein>
<feature type="compositionally biased region" description="Polar residues" evidence="8">
    <location>
        <begin position="1449"/>
        <end position="1461"/>
    </location>
</feature>
<dbReference type="STRING" id="870435.A0A0C3PVS9"/>
<dbReference type="InParanoid" id="A0A0C3PVS9"/>
<dbReference type="GO" id="GO:0015031">
    <property type="term" value="P:protein transport"/>
    <property type="evidence" value="ECO:0007669"/>
    <property type="project" value="UniProtKB-KW"/>
</dbReference>
<dbReference type="GO" id="GO:0012507">
    <property type="term" value="C:ER to Golgi transport vesicle membrane"/>
    <property type="evidence" value="ECO:0007669"/>
    <property type="project" value="TreeGrafter"/>
</dbReference>
<evidence type="ECO:0000256" key="1">
    <source>
        <dbReference type="ARBA" id="ARBA00004397"/>
    </source>
</evidence>
<keyword evidence="7" id="KW-0472">Membrane</keyword>
<sequence length="1740" mass="183921">MSSVEAAASLFGSEGDAGPDPFAVIGNEDGDTTHAIGSNIEEQQSTQHAQHNSSSYPADMGQDASSLFAEQMYPDAQASGHDDWSFPTTQDSKAQQVNGTHGPYVQQQSWYSDVHSTGYEPRLSHTPQPVVRNAFTSDHDPYKPSAHSQHQPPDPYKPSPPGQHPDPSAPSYVQAQPVYDPYKPSTTIPHTHHTPVVSRPQTTQETHKPISRSVSSPYAPTTVVPPPAPPSQPFVAGNAPPAPPTAASYRLKTSNAYDPPLPPPRVSKRAVSARTSRSGSPAVGHQMYGQMQAPPVPPLPSTVTNASNGPSPTPLGPPPRLPPGAPSQQRVGPACGATEQYGPVPYQNGIAYAPSGVQESSLSPRDPPISRQAPPGRSTAVSNAYKPNLSEVNYGDNATKASRHISNNSLGHDTLETNGASQTHDVVDEQQQLDTQTVYTSDDMPWRDPEDGRSESGFLQSGAVSSSARQATSAQYGSSSASDYSLHQTITNASSREQVPVPTASNADDFVQVASGVPAVPHHGKIPHRQGPSASNGRASPGTYSAHTRSGSSGSSISSLRSPVNRVSSPLRNVNAVDSNSQDPNTPAYVARAVHPYDPSPYVPVQRTSSRASVRSLNNQATTTSNLYGSITHGIIADASDRSTSAPGRTMSPSTSCSQSSVTDPYAPSRTATANATSQFRGRQPLGGSALVSGSMALDAHQQRNEFGLAYQSYTGEPSSLGCISAYSIGSETHMTVSRPPYAPSPSLLGSNDPLGRVSARAPIVSFGFGGRLVTCFHGSADLSTGFDVALSTRRTTNITIREVHKALPEYALEPKAALYPGPLFSDPGSPMTSLVRTGMSSNLKTKKARVIKYLEERAEEISRAATYASEGIERRRVEDKLALVQVLKVMVEHDGVLYGSPQTDTAVRAALVPHVAGNLKEVGTESSTSLSTPAFTSPFADGYNASLPATNESPVSVTATRPSALDKIQEFLVRGERRQAYHYALDEKLWAHAMIISSGIDKEAWKEVVSEFLKAELGVHDPQHALVAGGNDNMPPRTSGRECLRVVYSLFSGQGPAAIQELVPTNLLSRATTGLQVPAPHLPHITPMSPNFPSAVAAAQVPTESLLKWPEIVASVLANASNPEWSAAITALGDYLLSHQQVEAAHVCYMLSPQTSIIGGIGSPSARIILLGSQSPHSKPTFCKDFDATIFSEILEFAFSLKATPKGQEPFLGFPHLQAYKLIRAVYLAEIGHVQAASRYCEAITASMSRPSPYFNPMMVGQLRSLADRLIGTPHVDKSGSWISGKVNKPSLDSIGSWLEGRLTKFIAGEGDEPSPSAASAPSAFSGPPPYSSMSSADNSASSSPPPMIPNGQFAPAQPPRRTGSAMSLPSTQSYAPIDRASSAMEHHRPIHSASPAPPKTAPLHPSQPSYPFSPHTPPMNGHAATYIPAYGSSSSSRKSSLEVTPEESASGSSQLQQEQARQESGGWWDALSGADSSATPVATTFVRVGGVPSSGNGLVSLMDDPALSVTPNPDATPRRLDTTFEDDEDDLGLGNSALMRKPEESAKTAEGHPPSSTPQQESTSQTEDKPGSSPTTQAASGGSWFSRFWRRSETPGAIKANLGEETSFYYDTELKRWVNKKGGAESTQPAAPAPPPPARAQTASPSQARRPATGGPPIAPPLARTASAIDLTSPKPPMRPRSNLVPPEVAAMPATPNLDMGIGIAPPPMGRPRSQAAKKNVRNRYVDVFQQEAGAGAA</sequence>
<dbReference type="Gene3D" id="1.25.40.1030">
    <property type="match status" value="1"/>
</dbReference>
<evidence type="ECO:0000313" key="11">
    <source>
        <dbReference type="EMBL" id="KIO13381.1"/>
    </source>
</evidence>